<dbReference type="SUPFAM" id="SSF52058">
    <property type="entry name" value="L domain-like"/>
    <property type="match status" value="1"/>
</dbReference>
<organism evidence="4 5">
    <name type="scientific">Dyadobacter soli</name>
    <dbReference type="NCBI Taxonomy" id="659014"/>
    <lineage>
        <taxon>Bacteria</taxon>
        <taxon>Pseudomonadati</taxon>
        <taxon>Bacteroidota</taxon>
        <taxon>Cytophagia</taxon>
        <taxon>Cytophagales</taxon>
        <taxon>Spirosomataceae</taxon>
        <taxon>Dyadobacter</taxon>
    </lineage>
</organism>
<sequence>MKIFLTVFLVVTGLNLLAQPVVLVQKDVSKELARKLEREYPTIEGQVREKPHSVQTKFEKAYEQVLQTDKFKDYTIWNTLCLNAEGKIDYLMLTVTRGFRVADGKQKEDTSVADSLAAIISTRIAPHLADFVSRRTVGSQMSMEVYVSFYTRAITKPHTKKDSVVNGLAEALATKDSLKVKTLGLAQNLLTTLPQVIYRFPNLEELFLSDNDIESIDLDMARLPKLRYLDLSKNILRDNSIRIGKNKSLQLLNLQSNLITNIPRAARSCKKLETLWLGNNRMTGLTNASFRKLKPVKDINFYKAELTALPKGIGKMRRLEVLDVYYNKLEALPKSITKLKRLTHFAVSHNNITELPKRIDKLKRVHTLYAHHNHLSKLPDRITRMKELRIVDLGYNWLTTFPSQLVAFTNLQELDLSGNNFPDFPVQLLQIRKLDKLHLRGNPFLGQDAERKYSEQLSQLKQKNIEVFY</sequence>
<dbReference type="PROSITE" id="PS51450">
    <property type="entry name" value="LRR"/>
    <property type="match status" value="2"/>
</dbReference>
<dbReference type="Pfam" id="PF12799">
    <property type="entry name" value="LRR_4"/>
    <property type="match status" value="1"/>
</dbReference>
<dbReference type="PANTHER" id="PTHR48051">
    <property type="match status" value="1"/>
</dbReference>
<dbReference type="InterPro" id="IPR003591">
    <property type="entry name" value="Leu-rich_rpt_typical-subtyp"/>
</dbReference>
<dbReference type="RefSeq" id="WP_229212966.1">
    <property type="nucleotide sequence ID" value="NZ_FNAN01000027.1"/>
</dbReference>
<accession>A0A1G7Z5M7</accession>
<evidence type="ECO:0000259" key="3">
    <source>
        <dbReference type="Pfam" id="PF23598"/>
    </source>
</evidence>
<protein>
    <submittedName>
        <fullName evidence="4">Leucine Rich Repeat</fullName>
    </submittedName>
</protein>
<dbReference type="AlphaFoldDB" id="A0A1G7Z5M7"/>
<dbReference type="SMART" id="SM00369">
    <property type="entry name" value="LRR_TYP"/>
    <property type="match status" value="7"/>
</dbReference>
<evidence type="ECO:0000256" key="1">
    <source>
        <dbReference type="ARBA" id="ARBA00022614"/>
    </source>
</evidence>
<reference evidence="5" key="1">
    <citation type="submission" date="2016-10" db="EMBL/GenBank/DDBJ databases">
        <authorList>
            <person name="Varghese N."/>
            <person name="Submissions S."/>
        </authorList>
    </citation>
    <scope>NUCLEOTIDE SEQUENCE [LARGE SCALE GENOMIC DNA]</scope>
    <source>
        <strain evidence="5">DSM 25329</strain>
    </source>
</reference>
<dbReference type="GO" id="GO:0005737">
    <property type="term" value="C:cytoplasm"/>
    <property type="evidence" value="ECO:0007669"/>
    <property type="project" value="TreeGrafter"/>
</dbReference>
<proteinExistence type="predicted"/>
<dbReference type="Pfam" id="PF23598">
    <property type="entry name" value="LRR_14"/>
    <property type="match status" value="1"/>
</dbReference>
<dbReference type="InterPro" id="IPR025875">
    <property type="entry name" value="Leu-rich_rpt_4"/>
</dbReference>
<gene>
    <name evidence="4" type="ORF">SAMN04487996_12775</name>
</gene>
<dbReference type="InterPro" id="IPR050216">
    <property type="entry name" value="LRR_domain-containing"/>
</dbReference>
<dbReference type="Pfam" id="PF13855">
    <property type="entry name" value="LRR_8"/>
    <property type="match status" value="1"/>
</dbReference>
<feature type="domain" description="Disease resistance R13L4/SHOC-2-like LRR" evidence="3">
    <location>
        <begin position="348"/>
        <end position="463"/>
    </location>
</feature>
<evidence type="ECO:0000256" key="2">
    <source>
        <dbReference type="ARBA" id="ARBA00022737"/>
    </source>
</evidence>
<evidence type="ECO:0000313" key="5">
    <source>
        <dbReference type="Proteomes" id="UP000198748"/>
    </source>
</evidence>
<keyword evidence="2" id="KW-0677">Repeat</keyword>
<keyword evidence="5" id="KW-1185">Reference proteome</keyword>
<keyword evidence="1" id="KW-0433">Leucine-rich repeat</keyword>
<dbReference type="InterPro" id="IPR055414">
    <property type="entry name" value="LRR_R13L4/SHOC2-like"/>
</dbReference>
<dbReference type="Gene3D" id="3.80.10.10">
    <property type="entry name" value="Ribonuclease Inhibitor"/>
    <property type="match status" value="2"/>
</dbReference>
<evidence type="ECO:0000313" key="4">
    <source>
        <dbReference type="EMBL" id="SDH04051.1"/>
    </source>
</evidence>
<dbReference type="InterPro" id="IPR032675">
    <property type="entry name" value="LRR_dom_sf"/>
</dbReference>
<dbReference type="STRING" id="659014.SAMN04487996_12775"/>
<dbReference type="InterPro" id="IPR001611">
    <property type="entry name" value="Leu-rich_rpt"/>
</dbReference>
<dbReference type="PANTHER" id="PTHR48051:SF1">
    <property type="entry name" value="RAS SUPPRESSOR PROTEIN 1"/>
    <property type="match status" value="1"/>
</dbReference>
<dbReference type="EMBL" id="FNAN01000027">
    <property type="protein sequence ID" value="SDH04051.1"/>
    <property type="molecule type" value="Genomic_DNA"/>
</dbReference>
<name>A0A1G7Z5M7_9BACT</name>
<dbReference type="Proteomes" id="UP000198748">
    <property type="component" value="Unassembled WGS sequence"/>
</dbReference>